<dbReference type="SMART" id="SM00342">
    <property type="entry name" value="HTH_ARAC"/>
    <property type="match status" value="1"/>
</dbReference>
<dbReference type="GO" id="GO:0003700">
    <property type="term" value="F:DNA-binding transcription factor activity"/>
    <property type="evidence" value="ECO:0007669"/>
    <property type="project" value="InterPro"/>
</dbReference>
<evidence type="ECO:0000256" key="2">
    <source>
        <dbReference type="ARBA" id="ARBA00023125"/>
    </source>
</evidence>
<reference evidence="5" key="1">
    <citation type="submission" date="2019-12" db="EMBL/GenBank/DDBJ databases">
        <authorList>
            <person name="Cremers G."/>
        </authorList>
    </citation>
    <scope>NUCLEOTIDE SEQUENCE</scope>
    <source>
        <strain evidence="5">Vvax</strain>
    </source>
</reference>
<dbReference type="GO" id="GO:0043565">
    <property type="term" value="F:sequence-specific DNA binding"/>
    <property type="evidence" value="ECO:0007669"/>
    <property type="project" value="InterPro"/>
</dbReference>
<dbReference type="PRINTS" id="PR00032">
    <property type="entry name" value="HTHARAC"/>
</dbReference>
<dbReference type="PANTHER" id="PTHR46796">
    <property type="entry name" value="HTH-TYPE TRANSCRIPTIONAL ACTIVATOR RHAS-RELATED"/>
    <property type="match status" value="1"/>
</dbReference>
<dbReference type="Pfam" id="PF12833">
    <property type="entry name" value="HTH_18"/>
    <property type="match status" value="1"/>
</dbReference>
<evidence type="ECO:0000259" key="4">
    <source>
        <dbReference type="PROSITE" id="PS01124"/>
    </source>
</evidence>
<keyword evidence="2" id="KW-0238">DNA-binding</keyword>
<gene>
    <name evidence="5" type="primary">nphR_3</name>
    <name evidence="5" type="ORF">VVAX_02764</name>
</gene>
<dbReference type="AlphaFoldDB" id="A0A679J7G0"/>
<dbReference type="PROSITE" id="PS01124">
    <property type="entry name" value="HTH_ARAC_FAMILY_2"/>
    <property type="match status" value="1"/>
</dbReference>
<dbReference type="EMBL" id="LR743507">
    <property type="protein sequence ID" value="CAA2104434.1"/>
    <property type="molecule type" value="Genomic_DNA"/>
</dbReference>
<evidence type="ECO:0000256" key="3">
    <source>
        <dbReference type="ARBA" id="ARBA00023163"/>
    </source>
</evidence>
<dbReference type="Gene3D" id="1.10.10.60">
    <property type="entry name" value="Homeodomain-like"/>
    <property type="match status" value="1"/>
</dbReference>
<evidence type="ECO:0000313" key="5">
    <source>
        <dbReference type="EMBL" id="CAA2104434.1"/>
    </source>
</evidence>
<dbReference type="InterPro" id="IPR009057">
    <property type="entry name" value="Homeodomain-like_sf"/>
</dbReference>
<dbReference type="InterPro" id="IPR018060">
    <property type="entry name" value="HTH_AraC"/>
</dbReference>
<dbReference type="Pfam" id="PF14525">
    <property type="entry name" value="AraC_binding_2"/>
    <property type="match status" value="1"/>
</dbReference>
<sequence>MTQLLSTDAVSRDQRLAYWTDMICNVYVQLECDAVQDAGADAGDFEGSIRQHTLPSLDMSVVTSGPQKVMRTPGHIAKSSDDYFLVSIQARGHGVVRQDGRDAVLSAGDFALYGSTRPYELLFEESFEQIVLKLPGERLRGELRDTEALTATTVSGREGAGHLLLGMIRTLREDIDTLQPASALAVAHGVQNILVAGLQTLPAARAPALSNLTAYHLARVKRRIDEQLADPSLSVGTLAAELGVSVSHIHRVFKSEPLTPAQYIWERRLEACSRDLLEPRLAGRPVADIAYGRGFNDAAHFSRAFRERFGCSPREWRQQRVQ</sequence>
<evidence type="ECO:0000256" key="1">
    <source>
        <dbReference type="ARBA" id="ARBA00023015"/>
    </source>
</evidence>
<keyword evidence="3" id="KW-0804">Transcription</keyword>
<dbReference type="SUPFAM" id="SSF46689">
    <property type="entry name" value="Homeodomain-like"/>
    <property type="match status" value="1"/>
</dbReference>
<accession>A0A679J7G0</accession>
<dbReference type="InterPro" id="IPR035418">
    <property type="entry name" value="AraC-bd_2"/>
</dbReference>
<organism evidence="5">
    <name type="scientific">Variovorax paradoxus</name>
    <dbReference type="NCBI Taxonomy" id="34073"/>
    <lineage>
        <taxon>Bacteria</taxon>
        <taxon>Pseudomonadati</taxon>
        <taxon>Pseudomonadota</taxon>
        <taxon>Betaproteobacteria</taxon>
        <taxon>Burkholderiales</taxon>
        <taxon>Comamonadaceae</taxon>
        <taxon>Variovorax</taxon>
    </lineage>
</organism>
<dbReference type="InterPro" id="IPR050204">
    <property type="entry name" value="AraC_XylS_family_regulators"/>
</dbReference>
<dbReference type="RefSeq" id="WP_339090385.1">
    <property type="nucleotide sequence ID" value="NZ_LR743507.1"/>
</dbReference>
<dbReference type="InterPro" id="IPR020449">
    <property type="entry name" value="Tscrpt_reg_AraC-type_HTH"/>
</dbReference>
<protein>
    <submittedName>
        <fullName evidence="5">Transcriptional activator NphR</fullName>
    </submittedName>
</protein>
<name>A0A679J7G0_VARPD</name>
<feature type="domain" description="HTH araC/xylS-type" evidence="4">
    <location>
        <begin position="218"/>
        <end position="319"/>
    </location>
</feature>
<dbReference type="PANTHER" id="PTHR46796:SF6">
    <property type="entry name" value="ARAC SUBFAMILY"/>
    <property type="match status" value="1"/>
</dbReference>
<keyword evidence="1" id="KW-0805">Transcription regulation</keyword>
<proteinExistence type="predicted"/>